<evidence type="ECO:0000256" key="1">
    <source>
        <dbReference type="ARBA" id="ARBA00004141"/>
    </source>
</evidence>
<evidence type="ECO:0000256" key="10">
    <source>
        <dbReference type="SAM" id="Phobius"/>
    </source>
</evidence>
<feature type="transmembrane region" description="Helical" evidence="10">
    <location>
        <begin position="472"/>
        <end position="493"/>
    </location>
</feature>
<evidence type="ECO:0000256" key="3">
    <source>
        <dbReference type="ARBA" id="ARBA00022448"/>
    </source>
</evidence>
<evidence type="ECO:0008006" key="13">
    <source>
        <dbReference type="Google" id="ProtNLM"/>
    </source>
</evidence>
<feature type="region of interest" description="Disordered" evidence="9">
    <location>
        <begin position="1"/>
        <end position="86"/>
    </location>
</feature>
<comment type="caution">
    <text evidence="11">The sequence shown here is derived from an EMBL/GenBank/DDBJ whole genome shotgun (WGS) entry which is preliminary data.</text>
</comment>
<dbReference type="InterPro" id="IPR004813">
    <property type="entry name" value="OPT"/>
</dbReference>
<feature type="transmembrane region" description="Helical" evidence="10">
    <location>
        <begin position="659"/>
        <end position="679"/>
    </location>
</feature>
<dbReference type="VEuPathDB" id="FungiDB:PSTT_08037"/>
<evidence type="ECO:0000256" key="9">
    <source>
        <dbReference type="SAM" id="MobiDB-lite"/>
    </source>
</evidence>
<feature type="compositionally biased region" description="Polar residues" evidence="9">
    <location>
        <begin position="1"/>
        <end position="15"/>
    </location>
</feature>
<keyword evidence="5" id="KW-0571">Peptide transport</keyword>
<gene>
    <name evidence="11" type="ORF">PSTT_08037</name>
</gene>
<evidence type="ECO:0000256" key="4">
    <source>
        <dbReference type="ARBA" id="ARBA00022692"/>
    </source>
</evidence>
<dbReference type="VEuPathDB" id="FungiDB:PSHT_10256"/>
<dbReference type="NCBIfam" id="TIGR00728">
    <property type="entry name" value="OPT_sfam"/>
    <property type="match status" value="1"/>
</dbReference>
<evidence type="ECO:0000256" key="8">
    <source>
        <dbReference type="ARBA" id="ARBA00023136"/>
    </source>
</evidence>
<dbReference type="Pfam" id="PF03169">
    <property type="entry name" value="OPT"/>
    <property type="match status" value="1"/>
</dbReference>
<evidence type="ECO:0000256" key="5">
    <source>
        <dbReference type="ARBA" id="ARBA00022856"/>
    </source>
</evidence>
<feature type="compositionally biased region" description="Basic and acidic residues" evidence="9">
    <location>
        <begin position="43"/>
        <end position="53"/>
    </location>
</feature>
<feature type="transmembrane region" description="Helical" evidence="10">
    <location>
        <begin position="531"/>
        <end position="550"/>
    </location>
</feature>
<dbReference type="InterPro" id="IPR004648">
    <property type="entry name" value="Oligpept_transpt"/>
</dbReference>
<feature type="transmembrane region" description="Helical" evidence="10">
    <location>
        <begin position="592"/>
        <end position="614"/>
    </location>
</feature>
<feature type="transmembrane region" description="Helical" evidence="10">
    <location>
        <begin position="699"/>
        <end position="725"/>
    </location>
</feature>
<feature type="transmembrane region" description="Helical" evidence="10">
    <location>
        <begin position="737"/>
        <end position="759"/>
    </location>
</feature>
<keyword evidence="3" id="KW-0813">Transport</keyword>
<feature type="transmembrane region" description="Helical" evidence="10">
    <location>
        <begin position="417"/>
        <end position="440"/>
    </location>
</feature>
<name>A0A2S4VE71_9BASI</name>
<dbReference type="PANTHER" id="PTHR22601">
    <property type="entry name" value="ISP4 LIKE PROTEIN"/>
    <property type="match status" value="1"/>
</dbReference>
<feature type="compositionally biased region" description="Polar residues" evidence="9">
    <location>
        <begin position="23"/>
        <end position="37"/>
    </location>
</feature>
<dbReference type="GO" id="GO:0035673">
    <property type="term" value="F:oligopeptide transmembrane transporter activity"/>
    <property type="evidence" value="ECO:0007669"/>
    <property type="project" value="InterPro"/>
</dbReference>
<evidence type="ECO:0000256" key="2">
    <source>
        <dbReference type="ARBA" id="ARBA00008807"/>
    </source>
</evidence>
<feature type="compositionally biased region" description="Basic and acidic residues" evidence="9">
    <location>
        <begin position="60"/>
        <end position="79"/>
    </location>
</feature>
<keyword evidence="6" id="KW-0653">Protein transport</keyword>
<sequence length="797" mass="88049">MPTSAPESGQQQSTDSLERITLPQLNNSDTSFANSSVSEEDDNANHEDENENHRRARAQGTEHKENYSGKSEKSGEGKRPPSAPLVIKKMGGVDDIPLEDDSHMPAMTFRALLTGLFISSTAAVIQQFFLFKPSRSQVQPLFLQLACLLVGRSLQNIPGPAWWNPGPYSIKENTLSAIMATAAAVGTLAVEMIATQELYEERPFHYATAMAIMLSSQLIGYGFAGLLRAPLVYSKRAVFPAVLPAVALFHSFHYRDGLHAKQHLGLFKTVFFGTAIYEIFPQYIAPTLQAINPFCLRWQHSAAVTRLFGGALAHEGLGMLSLSFDWNVVGALGPLFTPFAAQVNEWVGVLLAYLFYPVGWEKSWFDGGKENGFPFLNTQLLTHEGEVYNRTAIMKEDGTGNWEAIEKLAAPYFATSYILANIATSLAVGAAVSHCLFWGWGSIMSIFSRRGLEEEEVDKHQVVCRKYPEVPLWVYLAILFFAISVAFLAASLTDSGLSAPALVVALILAGLLTIASAYLKATTGASLEVEPVIQMLGSLFLILKFVEMAFPSDAFGNMWFTTYGSATVSQSISMLQDLKLGQYMHLPPMSVFIFQIIGTVAGVIFNYMVMSLVVNTNRDLLRSEYGNQVFTGVVLEDFQSQAISWGIFAHELFKAGGRYVIVPISLGFGFLLPIPFYILHRFMPKFRLDLVNTPLVFGTFALVIDRANAGFTMSVLVGFLSQFYARRYHPHWFHRSNYVLSAALDGGAQVTAVILGFVVEGGAGWKRVKFPQYFLNPATIPFRERAPDYCMLHTPTE</sequence>
<evidence type="ECO:0000256" key="6">
    <source>
        <dbReference type="ARBA" id="ARBA00022927"/>
    </source>
</evidence>
<feature type="transmembrane region" description="Helical" evidence="10">
    <location>
        <begin position="499"/>
        <end position="519"/>
    </location>
</feature>
<proteinExistence type="inferred from homology"/>
<reference evidence="11" key="1">
    <citation type="submission" date="2017-12" db="EMBL/GenBank/DDBJ databases">
        <title>Gene loss provides genomic basis for host adaptation in cereal stripe rust fungi.</title>
        <authorList>
            <person name="Xia C."/>
        </authorList>
    </citation>
    <scope>NUCLEOTIDE SEQUENCE [LARGE SCALE GENOMIC DNA]</scope>
    <source>
        <strain evidence="11">93-210</strain>
    </source>
</reference>
<keyword evidence="8 10" id="KW-0472">Membrane</keyword>
<accession>A0A2S4VE71</accession>
<dbReference type="GO" id="GO:0015031">
    <property type="term" value="P:protein transport"/>
    <property type="evidence" value="ECO:0007669"/>
    <property type="project" value="UniProtKB-KW"/>
</dbReference>
<dbReference type="Proteomes" id="UP000239156">
    <property type="component" value="Unassembled WGS sequence"/>
</dbReference>
<protein>
    <recommendedName>
        <fullName evidence="13">OPT family small oligopeptide transporter</fullName>
    </recommendedName>
</protein>
<keyword evidence="4 10" id="KW-0812">Transmembrane</keyword>
<evidence type="ECO:0000313" key="11">
    <source>
        <dbReference type="EMBL" id="POW07798.1"/>
    </source>
</evidence>
<dbReference type="GO" id="GO:0016020">
    <property type="term" value="C:membrane"/>
    <property type="evidence" value="ECO:0007669"/>
    <property type="project" value="UniProtKB-SubCell"/>
</dbReference>
<comment type="subcellular location">
    <subcellularLocation>
        <location evidence="1">Membrane</location>
        <topology evidence="1">Multi-pass membrane protein</topology>
    </subcellularLocation>
</comment>
<dbReference type="AlphaFoldDB" id="A0A2S4VE71"/>
<organism evidence="11 12">
    <name type="scientific">Puccinia striiformis</name>
    <dbReference type="NCBI Taxonomy" id="27350"/>
    <lineage>
        <taxon>Eukaryota</taxon>
        <taxon>Fungi</taxon>
        <taxon>Dikarya</taxon>
        <taxon>Basidiomycota</taxon>
        <taxon>Pucciniomycotina</taxon>
        <taxon>Pucciniomycetes</taxon>
        <taxon>Pucciniales</taxon>
        <taxon>Pucciniaceae</taxon>
        <taxon>Puccinia</taxon>
    </lineage>
</organism>
<evidence type="ECO:0000313" key="12">
    <source>
        <dbReference type="Proteomes" id="UP000239156"/>
    </source>
</evidence>
<comment type="similarity">
    <text evidence="2">Belongs to the oligopeptide OPT transporter family.</text>
</comment>
<keyword evidence="12" id="KW-1185">Reference proteome</keyword>
<keyword evidence="7 10" id="KW-1133">Transmembrane helix</keyword>
<dbReference type="EMBL" id="PKSL01000071">
    <property type="protein sequence ID" value="POW07798.1"/>
    <property type="molecule type" value="Genomic_DNA"/>
</dbReference>
<evidence type="ECO:0000256" key="7">
    <source>
        <dbReference type="ARBA" id="ARBA00022989"/>
    </source>
</evidence>